<gene>
    <name evidence="2" type="ORF">P879_06058</name>
</gene>
<feature type="region of interest" description="Disordered" evidence="1">
    <location>
        <begin position="327"/>
        <end position="444"/>
    </location>
</feature>
<evidence type="ECO:0000313" key="2">
    <source>
        <dbReference type="EMBL" id="KAF8566093.1"/>
    </source>
</evidence>
<accession>A0A8T0DE51</accession>
<name>A0A8T0DE51_9TREM</name>
<feature type="compositionally biased region" description="Basic and acidic residues" evidence="1">
    <location>
        <begin position="402"/>
        <end position="427"/>
    </location>
</feature>
<feature type="region of interest" description="Disordered" evidence="1">
    <location>
        <begin position="130"/>
        <end position="158"/>
    </location>
</feature>
<feature type="compositionally biased region" description="Basic and acidic residues" evidence="1">
    <location>
        <begin position="279"/>
        <end position="294"/>
    </location>
</feature>
<feature type="compositionally biased region" description="Polar residues" evidence="1">
    <location>
        <begin position="265"/>
        <end position="274"/>
    </location>
</feature>
<feature type="region of interest" description="Disordered" evidence="1">
    <location>
        <begin position="172"/>
        <end position="203"/>
    </location>
</feature>
<reference evidence="2 3" key="1">
    <citation type="submission" date="2019-07" db="EMBL/GenBank/DDBJ databases">
        <title>Annotation for the trematode Paragonimus westermani.</title>
        <authorList>
            <person name="Choi Y.-J."/>
        </authorList>
    </citation>
    <scope>NUCLEOTIDE SEQUENCE [LARGE SCALE GENOMIC DNA]</scope>
    <source>
        <strain evidence="2">180907_Pwestermani</strain>
    </source>
</reference>
<feature type="compositionally biased region" description="Low complexity" evidence="1">
    <location>
        <begin position="148"/>
        <end position="158"/>
    </location>
</feature>
<comment type="caution">
    <text evidence="2">The sequence shown here is derived from an EMBL/GenBank/DDBJ whole genome shotgun (WGS) entry which is preliminary data.</text>
</comment>
<dbReference type="OrthoDB" id="2148946at2759"/>
<dbReference type="EMBL" id="JTDF01005623">
    <property type="protein sequence ID" value="KAF8566093.1"/>
    <property type="molecule type" value="Genomic_DNA"/>
</dbReference>
<protein>
    <submittedName>
        <fullName evidence="2">Uncharacterized protein</fullName>
    </submittedName>
</protein>
<organism evidence="2 3">
    <name type="scientific">Paragonimus westermani</name>
    <dbReference type="NCBI Taxonomy" id="34504"/>
    <lineage>
        <taxon>Eukaryota</taxon>
        <taxon>Metazoa</taxon>
        <taxon>Spiralia</taxon>
        <taxon>Lophotrochozoa</taxon>
        <taxon>Platyhelminthes</taxon>
        <taxon>Trematoda</taxon>
        <taxon>Digenea</taxon>
        <taxon>Plagiorchiida</taxon>
        <taxon>Troglotremata</taxon>
        <taxon>Troglotrematidae</taxon>
        <taxon>Paragonimus</taxon>
    </lineage>
</organism>
<evidence type="ECO:0000256" key="1">
    <source>
        <dbReference type="SAM" id="MobiDB-lite"/>
    </source>
</evidence>
<proteinExistence type="predicted"/>
<sequence length="519" mass="57926">MHKSETDDKPLLIVDKDDAVITDTGGLVIPKCRADYTLQEARNVIDDIMAILKRLDDVANLIPLYSTTKQLNRIFTIYPQLRIPLAKYLIECRFPALATKLIRQLNNIGVFTSDENDEYKHSGIRQTMEQMVSKGSPRNAAASALENSTPSSTTLTPLQSFESEAPSEYYDDYGPVASIPSTELDEHNQPEHPETDLESQRCHSPVPTRLSIENMMETTILDTLKIDHSVDVCNKRSQVLRKPSFPKVVVGERSMNGAVKKELSESATEPSNKMSPFEHSAKSRNESQKSENHLKANVSESQSVEMQTVEERLQYTATKEVISSKKTNELTFNSGRSAPANTRKSEIRASSKTGRTSDLLRSAQGPCILSSIIRAGPDNSQPSRASEKQSPPAYRSFRINHHMKENVRKVDMSLKDQEGEESSKRNENTLLSISRQNEPTNEEHRLKAYKTEESKSTLKPLSLISTVLVGLNNAGPINRETVHDPHTESIKDILPNIVASGAKPVFESNPESEFVLEEP</sequence>
<feature type="compositionally biased region" description="Basic and acidic residues" evidence="1">
    <location>
        <begin position="184"/>
        <end position="201"/>
    </location>
</feature>
<keyword evidence="3" id="KW-1185">Reference proteome</keyword>
<feature type="compositionally biased region" description="Polar residues" evidence="1">
    <location>
        <begin position="329"/>
        <end position="342"/>
    </location>
</feature>
<dbReference type="Proteomes" id="UP000699462">
    <property type="component" value="Unassembled WGS sequence"/>
</dbReference>
<evidence type="ECO:0000313" key="3">
    <source>
        <dbReference type="Proteomes" id="UP000699462"/>
    </source>
</evidence>
<feature type="compositionally biased region" description="Polar residues" evidence="1">
    <location>
        <begin position="428"/>
        <end position="439"/>
    </location>
</feature>
<feature type="region of interest" description="Disordered" evidence="1">
    <location>
        <begin position="259"/>
        <end position="305"/>
    </location>
</feature>
<dbReference type="AlphaFoldDB" id="A0A8T0DE51"/>